<feature type="region of interest" description="Disordered" evidence="2">
    <location>
        <begin position="119"/>
        <end position="142"/>
    </location>
</feature>
<evidence type="ECO:0000256" key="1">
    <source>
        <dbReference type="SAM" id="Coils"/>
    </source>
</evidence>
<keyword evidence="1" id="KW-0175">Coiled coil</keyword>
<name>A0A4Z1HK34_9HELO</name>
<organism evidence="3 4">
    <name type="scientific">Botryotinia convoluta</name>
    <dbReference type="NCBI Taxonomy" id="54673"/>
    <lineage>
        <taxon>Eukaryota</taxon>
        <taxon>Fungi</taxon>
        <taxon>Dikarya</taxon>
        <taxon>Ascomycota</taxon>
        <taxon>Pezizomycotina</taxon>
        <taxon>Leotiomycetes</taxon>
        <taxon>Helotiales</taxon>
        <taxon>Sclerotiniaceae</taxon>
        <taxon>Botryotinia</taxon>
    </lineage>
</organism>
<evidence type="ECO:0000256" key="2">
    <source>
        <dbReference type="SAM" id="MobiDB-lite"/>
    </source>
</evidence>
<evidence type="ECO:0000313" key="3">
    <source>
        <dbReference type="EMBL" id="TGO49185.1"/>
    </source>
</evidence>
<protein>
    <submittedName>
        <fullName evidence="3">Uncharacterized protein</fullName>
    </submittedName>
</protein>
<dbReference type="AlphaFoldDB" id="A0A4Z1HK34"/>
<accession>A0A4Z1HK34</accession>
<dbReference type="Proteomes" id="UP000297527">
    <property type="component" value="Unassembled WGS sequence"/>
</dbReference>
<gene>
    <name evidence="3" type="ORF">BCON_0218g00160</name>
</gene>
<proteinExistence type="predicted"/>
<sequence length="142" mass="16055">MNRSPSPEPQPAKDYSYLKPLGVNDYSARLSVSVFLIFCCTSSSNYFWPESEERERLKEIEDTKRAVKERAEENEANRIAQAELGRQGEEKKAADYDHRAVTKRVTKVLRKTSIFEPKYGAETGEGSSRGSGKEFGRGNAKK</sequence>
<comment type="caution">
    <text evidence="3">The sequence shown here is derived from an EMBL/GenBank/DDBJ whole genome shotgun (WGS) entry which is preliminary data.</text>
</comment>
<keyword evidence="4" id="KW-1185">Reference proteome</keyword>
<dbReference type="EMBL" id="PQXN01000217">
    <property type="protein sequence ID" value="TGO49185.1"/>
    <property type="molecule type" value="Genomic_DNA"/>
</dbReference>
<evidence type="ECO:0000313" key="4">
    <source>
        <dbReference type="Proteomes" id="UP000297527"/>
    </source>
</evidence>
<reference evidence="3 4" key="1">
    <citation type="submission" date="2017-12" db="EMBL/GenBank/DDBJ databases">
        <title>Comparative genomics of Botrytis spp.</title>
        <authorList>
            <person name="Valero-Jimenez C.A."/>
            <person name="Tapia P."/>
            <person name="Veloso J."/>
            <person name="Silva-Moreno E."/>
            <person name="Staats M."/>
            <person name="Valdes J.H."/>
            <person name="Van Kan J.A.L."/>
        </authorList>
    </citation>
    <scope>NUCLEOTIDE SEQUENCE [LARGE SCALE GENOMIC DNA]</scope>
    <source>
        <strain evidence="3 4">MUCL11595</strain>
    </source>
</reference>
<dbReference type="OrthoDB" id="3554842at2759"/>
<feature type="coiled-coil region" evidence="1">
    <location>
        <begin position="50"/>
        <end position="77"/>
    </location>
</feature>